<comment type="caution">
    <text evidence="3">The sequence shown here is derived from an EMBL/GenBank/DDBJ whole genome shotgun (WGS) entry which is preliminary data.</text>
</comment>
<sequence>MSAGISVVEANLTTLWLGTMLYAIFLLLAVSSSFFIMHRQVYLVPRRPGSKTLSVLQSPMIMGVLLLLLGNTAHWIITVVRSYQAFVYYEGGTKPMQFYLDQPQPSMVTLTGVLVFCMVVGDAMLIYRTWVVWSYNTYVIIFPAISVLGFTTGGIGVTYEFTRFPPFTSIYDTTADGWVIAEVICTLCINVYCTAVITWKIWGVHNKSREFYRVPNLSGVLVVMIESAALYTTWALFYFASFQAKSELQNVAAETMPAIGGISLMLINVRALIGWVRGATGHETTTPSSLEFKTDTYAQDAGSPPMPVRVEVRRPTTTENTLNDREPTKMSRGGFEYI</sequence>
<keyword evidence="2" id="KW-1133">Transmembrane helix</keyword>
<feature type="region of interest" description="Disordered" evidence="1">
    <location>
        <begin position="316"/>
        <end position="338"/>
    </location>
</feature>
<proteinExistence type="predicted"/>
<protein>
    <submittedName>
        <fullName evidence="3">Uncharacterized protein</fullName>
    </submittedName>
</protein>
<feature type="compositionally biased region" description="Basic and acidic residues" evidence="1">
    <location>
        <begin position="316"/>
        <end position="329"/>
    </location>
</feature>
<feature type="transmembrane region" description="Helical" evidence="2">
    <location>
        <begin position="257"/>
        <end position="276"/>
    </location>
</feature>
<organism evidence="3 4">
    <name type="scientific">Rhodonia placenta</name>
    <dbReference type="NCBI Taxonomy" id="104341"/>
    <lineage>
        <taxon>Eukaryota</taxon>
        <taxon>Fungi</taxon>
        <taxon>Dikarya</taxon>
        <taxon>Basidiomycota</taxon>
        <taxon>Agaricomycotina</taxon>
        <taxon>Agaricomycetes</taxon>
        <taxon>Polyporales</taxon>
        <taxon>Adustoporiaceae</taxon>
        <taxon>Rhodonia</taxon>
    </lineage>
</organism>
<evidence type="ECO:0000256" key="1">
    <source>
        <dbReference type="SAM" id="MobiDB-lite"/>
    </source>
</evidence>
<feature type="transmembrane region" description="Helical" evidence="2">
    <location>
        <begin position="15"/>
        <end position="37"/>
    </location>
</feature>
<dbReference type="Proteomes" id="UP000639403">
    <property type="component" value="Unassembled WGS sequence"/>
</dbReference>
<evidence type="ECO:0000256" key="2">
    <source>
        <dbReference type="SAM" id="Phobius"/>
    </source>
</evidence>
<feature type="transmembrane region" description="Helical" evidence="2">
    <location>
        <begin position="58"/>
        <end position="77"/>
    </location>
</feature>
<dbReference type="AlphaFoldDB" id="A0A8H7NXG7"/>
<evidence type="ECO:0000313" key="3">
    <source>
        <dbReference type="EMBL" id="KAF9808280.1"/>
    </source>
</evidence>
<feature type="transmembrane region" description="Helical" evidence="2">
    <location>
        <begin position="179"/>
        <end position="202"/>
    </location>
</feature>
<feature type="transmembrane region" description="Helical" evidence="2">
    <location>
        <begin position="106"/>
        <end position="127"/>
    </location>
</feature>
<name>A0A8H7NXG7_9APHY</name>
<keyword evidence="2" id="KW-0472">Membrane</keyword>
<evidence type="ECO:0000313" key="4">
    <source>
        <dbReference type="Proteomes" id="UP000639403"/>
    </source>
</evidence>
<feature type="transmembrane region" description="Helical" evidence="2">
    <location>
        <begin position="214"/>
        <end position="237"/>
    </location>
</feature>
<reference evidence="3" key="2">
    <citation type="journal article" name="Front. Microbiol.">
        <title>Degradative Capacity of Two Strains of Rhodonia placenta: From Phenotype to Genotype.</title>
        <authorList>
            <person name="Kolle M."/>
            <person name="Horta M.A.C."/>
            <person name="Nowrousian M."/>
            <person name="Ohm R.A."/>
            <person name="Benz J.P."/>
            <person name="Pilgard A."/>
        </authorList>
    </citation>
    <scope>NUCLEOTIDE SEQUENCE</scope>
    <source>
        <strain evidence="3">FPRL280</strain>
    </source>
</reference>
<dbReference type="EMBL" id="JADOXO010000244">
    <property type="protein sequence ID" value="KAF9808280.1"/>
    <property type="molecule type" value="Genomic_DNA"/>
</dbReference>
<gene>
    <name evidence="3" type="ORF">IEO21_07893</name>
</gene>
<accession>A0A8H7NXG7</accession>
<reference evidence="3" key="1">
    <citation type="submission" date="2020-11" db="EMBL/GenBank/DDBJ databases">
        <authorList>
            <person name="Koelle M."/>
            <person name="Horta M.A.C."/>
            <person name="Nowrousian M."/>
            <person name="Ohm R.A."/>
            <person name="Benz P."/>
            <person name="Pilgard A."/>
        </authorList>
    </citation>
    <scope>NUCLEOTIDE SEQUENCE</scope>
    <source>
        <strain evidence="3">FPRL280</strain>
    </source>
</reference>
<feature type="transmembrane region" description="Helical" evidence="2">
    <location>
        <begin position="139"/>
        <end position="159"/>
    </location>
</feature>
<keyword evidence="2" id="KW-0812">Transmembrane</keyword>